<gene>
    <name evidence="2" type="ORF">ACFFNX_47255</name>
</gene>
<protein>
    <recommendedName>
        <fullName evidence="4">Tetratricopeptide repeat protein</fullName>
    </recommendedName>
</protein>
<feature type="region of interest" description="Disordered" evidence="1">
    <location>
        <begin position="340"/>
        <end position="366"/>
    </location>
</feature>
<dbReference type="EMBL" id="JBHLZP010000807">
    <property type="protein sequence ID" value="MFB9839769.1"/>
    <property type="molecule type" value="Genomic_DNA"/>
</dbReference>
<accession>A0ABV5YXJ4</accession>
<evidence type="ECO:0000313" key="2">
    <source>
        <dbReference type="EMBL" id="MFB9839769.1"/>
    </source>
</evidence>
<reference evidence="2 3" key="1">
    <citation type="submission" date="2024-09" db="EMBL/GenBank/DDBJ databases">
        <authorList>
            <person name="Sun Q."/>
            <person name="Mori K."/>
        </authorList>
    </citation>
    <scope>NUCLEOTIDE SEQUENCE [LARGE SCALE GENOMIC DNA]</scope>
    <source>
        <strain evidence="2 3">TBRC 0563</strain>
    </source>
</reference>
<sequence length="423" mass="45186">MGTERASASERLDAGDVAGAMRALRFTADEMPIGELARVTGRAAEMMGFDDLVTASSALAADPDRPQALYDFGYVCVERGAAYVAIPALSAGLRTLPDTVPIRTELAVALERERRHGEAVRLLEERAGTLSPWPHGYLLVYNAIMAGDLATARRHADRLPPPEDDQWAAAHDKVLRMLTRAVAAEAAGPLDGRDLRGWHFVLTGGILATLSPYGFDQGMTGRYAYTQDDYGRCRHGLERLRLILASAGSRPATVSLLPDRSSHVLGLAAAGVLGLPAVPFVPERPDTVVAAYDHGEVDDVPALRERAPGQVLYEHATCWTTPPEVSADVSAYLHQVSEPPWGETMRHTPDGAVERMPADDRPAEKAAAEINAADAEFDPGDGATPADPDAAPAEFATAVAREWSTGVRHHVASSGPVTSNHFA</sequence>
<proteinExistence type="predicted"/>
<feature type="compositionally biased region" description="Basic and acidic residues" evidence="1">
    <location>
        <begin position="344"/>
        <end position="366"/>
    </location>
</feature>
<comment type="caution">
    <text evidence="2">The sequence shown here is derived from an EMBL/GenBank/DDBJ whole genome shotgun (WGS) entry which is preliminary data.</text>
</comment>
<name>A0ABV5YXJ4_9ACTN</name>
<dbReference type="RefSeq" id="WP_378212950.1">
    <property type="nucleotide sequence ID" value="NZ_JBHLZP010000807.1"/>
</dbReference>
<keyword evidence="3" id="KW-1185">Reference proteome</keyword>
<evidence type="ECO:0000256" key="1">
    <source>
        <dbReference type="SAM" id="MobiDB-lite"/>
    </source>
</evidence>
<evidence type="ECO:0000313" key="3">
    <source>
        <dbReference type="Proteomes" id="UP001589627"/>
    </source>
</evidence>
<organism evidence="2 3">
    <name type="scientific">Actinoallomurus acaciae</name>
    <dbReference type="NCBI Taxonomy" id="502577"/>
    <lineage>
        <taxon>Bacteria</taxon>
        <taxon>Bacillati</taxon>
        <taxon>Actinomycetota</taxon>
        <taxon>Actinomycetes</taxon>
        <taxon>Streptosporangiales</taxon>
        <taxon>Thermomonosporaceae</taxon>
        <taxon>Actinoallomurus</taxon>
    </lineage>
</organism>
<dbReference type="Gene3D" id="1.25.40.10">
    <property type="entry name" value="Tetratricopeptide repeat domain"/>
    <property type="match status" value="1"/>
</dbReference>
<evidence type="ECO:0008006" key="4">
    <source>
        <dbReference type="Google" id="ProtNLM"/>
    </source>
</evidence>
<dbReference type="Proteomes" id="UP001589627">
    <property type="component" value="Unassembled WGS sequence"/>
</dbReference>
<dbReference type="SUPFAM" id="SSF48452">
    <property type="entry name" value="TPR-like"/>
    <property type="match status" value="1"/>
</dbReference>
<dbReference type="InterPro" id="IPR011990">
    <property type="entry name" value="TPR-like_helical_dom_sf"/>
</dbReference>